<protein>
    <submittedName>
        <fullName evidence="1">Uncharacterized protein</fullName>
    </submittedName>
</protein>
<evidence type="ECO:0000313" key="2">
    <source>
        <dbReference type="Proteomes" id="UP001265550"/>
    </source>
</evidence>
<comment type="caution">
    <text evidence="1">The sequence shown here is derived from an EMBL/GenBank/DDBJ whole genome shotgun (WGS) entry which is preliminary data.</text>
</comment>
<dbReference type="EMBL" id="JAVDWE010000001">
    <property type="protein sequence ID" value="MDR7092689.1"/>
    <property type="molecule type" value="Genomic_DNA"/>
</dbReference>
<organism evidence="1 2">
    <name type="scientific">Hydrogenophaga laconesensis</name>
    <dbReference type="NCBI Taxonomy" id="1805971"/>
    <lineage>
        <taxon>Bacteria</taxon>
        <taxon>Pseudomonadati</taxon>
        <taxon>Pseudomonadota</taxon>
        <taxon>Betaproteobacteria</taxon>
        <taxon>Burkholderiales</taxon>
        <taxon>Comamonadaceae</taxon>
        <taxon>Hydrogenophaga</taxon>
    </lineage>
</organism>
<proteinExistence type="predicted"/>
<sequence>MTICFSRIDNGSPPRLPAFSHETFHRELLCTLTQVTATAGHLVHGIQQLVGMRVLQQVTERAHPHGLGHIARVLGEAEQDDTGSQLAPLHLFEHLDAGVVVQPQIHDRNGWLQAGQIGHGGGGMVGFPDHPVPGTFQNRAQTIAQDGKVFDQIHIGRVACGPGQRLCGQRTAHRVAHEAVPRVDIYPLRLRHRHVPATSSNNAFQQLAPPVCGASPLAGTSHEMPADGMRRSLYLL</sequence>
<gene>
    <name evidence="1" type="ORF">J2X09_000412</name>
</gene>
<evidence type="ECO:0000313" key="1">
    <source>
        <dbReference type="EMBL" id="MDR7092689.1"/>
    </source>
</evidence>
<name>A0ABU1V5H2_9BURK</name>
<accession>A0ABU1V5H2</accession>
<reference evidence="1 2" key="1">
    <citation type="submission" date="2023-07" db="EMBL/GenBank/DDBJ databases">
        <title>Sorghum-associated microbial communities from plants grown in Nebraska, USA.</title>
        <authorList>
            <person name="Schachtman D."/>
        </authorList>
    </citation>
    <scope>NUCLEOTIDE SEQUENCE [LARGE SCALE GENOMIC DNA]</scope>
    <source>
        <strain evidence="1 2">BE240</strain>
    </source>
</reference>
<dbReference type="Proteomes" id="UP001265550">
    <property type="component" value="Unassembled WGS sequence"/>
</dbReference>
<keyword evidence="2" id="KW-1185">Reference proteome</keyword>